<reference evidence="3" key="1">
    <citation type="submission" date="2016-06" db="UniProtKB">
        <authorList>
            <consortium name="WormBaseParasite"/>
        </authorList>
    </citation>
    <scope>IDENTIFICATION</scope>
</reference>
<evidence type="ECO:0000313" key="2">
    <source>
        <dbReference type="Proteomes" id="UP000272942"/>
    </source>
</evidence>
<dbReference type="AlphaFoldDB" id="A0A183BF12"/>
<protein>
    <submittedName>
        <fullName evidence="3">PH domain-containing protein</fullName>
    </submittedName>
</protein>
<organism evidence="3">
    <name type="scientific">Echinostoma caproni</name>
    <dbReference type="NCBI Taxonomy" id="27848"/>
    <lineage>
        <taxon>Eukaryota</taxon>
        <taxon>Metazoa</taxon>
        <taxon>Spiralia</taxon>
        <taxon>Lophotrochozoa</taxon>
        <taxon>Platyhelminthes</taxon>
        <taxon>Trematoda</taxon>
        <taxon>Digenea</taxon>
        <taxon>Plagiorchiida</taxon>
        <taxon>Echinostomata</taxon>
        <taxon>Echinostomatoidea</taxon>
        <taxon>Echinostomatidae</taxon>
        <taxon>Echinostoma</taxon>
    </lineage>
</organism>
<dbReference type="OrthoDB" id="6269116at2759"/>
<sequence length="114" mass="13187">MLKATSKDAESWIKAKLVDLERQYRITPSKQKSLLTPKHLSTLKELKDKSDLVILNPDKSSGAVLMDRADYQRKMECILNDPSKFLRKKACDDPKELERKIASEVQFLFGHFIH</sequence>
<proteinExistence type="predicted"/>
<evidence type="ECO:0000313" key="3">
    <source>
        <dbReference type="WBParaSite" id="ECPE_0001784201-mRNA-1"/>
    </source>
</evidence>
<evidence type="ECO:0000313" key="1">
    <source>
        <dbReference type="EMBL" id="VDP95109.1"/>
    </source>
</evidence>
<dbReference type="Proteomes" id="UP000272942">
    <property type="component" value="Unassembled WGS sequence"/>
</dbReference>
<accession>A0A183BF12</accession>
<dbReference type="EMBL" id="UZAN01071666">
    <property type="protein sequence ID" value="VDP95109.1"/>
    <property type="molecule type" value="Genomic_DNA"/>
</dbReference>
<dbReference type="WBParaSite" id="ECPE_0001784201-mRNA-1">
    <property type="protein sequence ID" value="ECPE_0001784201-mRNA-1"/>
    <property type="gene ID" value="ECPE_0001784201"/>
</dbReference>
<gene>
    <name evidence="1" type="ORF">ECPE_LOCUS17797</name>
</gene>
<keyword evidence="2" id="KW-1185">Reference proteome</keyword>
<reference evidence="1 2" key="2">
    <citation type="submission" date="2018-11" db="EMBL/GenBank/DDBJ databases">
        <authorList>
            <consortium name="Pathogen Informatics"/>
        </authorList>
    </citation>
    <scope>NUCLEOTIDE SEQUENCE [LARGE SCALE GENOMIC DNA]</scope>
    <source>
        <strain evidence="1 2">Egypt</strain>
    </source>
</reference>
<name>A0A183BF12_9TREM</name>